<keyword evidence="1" id="KW-0233">DNA recombination</keyword>
<comment type="caution">
    <text evidence="3">The sequence shown here is derived from an EMBL/GenBank/DDBJ whole genome shotgun (WGS) entry which is preliminary data.</text>
</comment>
<gene>
    <name evidence="3" type="ORF">GCM10009864_77150</name>
</gene>
<dbReference type="PROSITE" id="PS51898">
    <property type="entry name" value="TYR_RECOMBINASE"/>
    <property type="match status" value="1"/>
</dbReference>
<dbReference type="EMBL" id="BAAARK010000055">
    <property type="protein sequence ID" value="GAA2691379.1"/>
    <property type="molecule type" value="Genomic_DNA"/>
</dbReference>
<organism evidence="3 4">
    <name type="scientific">Streptomyces lunalinharesii</name>
    <dbReference type="NCBI Taxonomy" id="333384"/>
    <lineage>
        <taxon>Bacteria</taxon>
        <taxon>Bacillati</taxon>
        <taxon>Actinomycetota</taxon>
        <taxon>Actinomycetes</taxon>
        <taxon>Kitasatosporales</taxon>
        <taxon>Streptomycetaceae</taxon>
        <taxon>Streptomyces</taxon>
    </lineage>
</organism>
<sequence length="107" mass="12219">MMVWTPEHTGRFLDHVAEHRLYALWHLIAFRGLRRGEACGQRWTDTHLDDGRPTVAKQLVVDGWEVYEDDPKTDAGARTIALDSDTVRALKRHPAQQGNAREEWGSA</sequence>
<dbReference type="Gene3D" id="1.10.443.10">
    <property type="entry name" value="Intergrase catalytic core"/>
    <property type="match status" value="1"/>
</dbReference>
<name>A0ABP6FG88_9ACTN</name>
<dbReference type="SUPFAM" id="SSF56349">
    <property type="entry name" value="DNA breaking-rejoining enzymes"/>
    <property type="match status" value="1"/>
</dbReference>
<feature type="domain" description="Tyr recombinase" evidence="2">
    <location>
        <begin position="1"/>
        <end position="107"/>
    </location>
</feature>
<dbReference type="InterPro" id="IPR011010">
    <property type="entry name" value="DNA_brk_join_enz"/>
</dbReference>
<evidence type="ECO:0000256" key="1">
    <source>
        <dbReference type="ARBA" id="ARBA00023172"/>
    </source>
</evidence>
<dbReference type="InterPro" id="IPR002104">
    <property type="entry name" value="Integrase_catalytic"/>
</dbReference>
<accession>A0ABP6FG88</accession>
<proteinExistence type="predicted"/>
<keyword evidence="4" id="KW-1185">Reference proteome</keyword>
<protein>
    <recommendedName>
        <fullName evidence="2">Tyr recombinase domain-containing protein</fullName>
    </recommendedName>
</protein>
<evidence type="ECO:0000313" key="4">
    <source>
        <dbReference type="Proteomes" id="UP001500994"/>
    </source>
</evidence>
<dbReference type="InterPro" id="IPR013762">
    <property type="entry name" value="Integrase-like_cat_sf"/>
</dbReference>
<reference evidence="4" key="1">
    <citation type="journal article" date="2019" name="Int. J. Syst. Evol. Microbiol.">
        <title>The Global Catalogue of Microorganisms (GCM) 10K type strain sequencing project: providing services to taxonomists for standard genome sequencing and annotation.</title>
        <authorList>
            <consortium name="The Broad Institute Genomics Platform"/>
            <consortium name="The Broad Institute Genome Sequencing Center for Infectious Disease"/>
            <person name="Wu L."/>
            <person name="Ma J."/>
        </authorList>
    </citation>
    <scope>NUCLEOTIDE SEQUENCE [LARGE SCALE GENOMIC DNA]</scope>
    <source>
        <strain evidence="4">JCM 16374</strain>
    </source>
</reference>
<dbReference type="Proteomes" id="UP001500994">
    <property type="component" value="Unassembled WGS sequence"/>
</dbReference>
<dbReference type="RefSeq" id="WP_425585575.1">
    <property type="nucleotide sequence ID" value="NZ_BAAARK010000055.1"/>
</dbReference>
<evidence type="ECO:0000313" key="3">
    <source>
        <dbReference type="EMBL" id="GAA2691379.1"/>
    </source>
</evidence>
<evidence type="ECO:0000259" key="2">
    <source>
        <dbReference type="PROSITE" id="PS51898"/>
    </source>
</evidence>